<feature type="domain" description="PEP-utilising enzyme mobile" evidence="15">
    <location>
        <begin position="703"/>
        <end position="773"/>
    </location>
</feature>
<dbReference type="GO" id="GO:0008986">
    <property type="term" value="F:pyruvate, water dikinase activity"/>
    <property type="evidence" value="ECO:0007669"/>
    <property type="project" value="UniProtKB-EC"/>
</dbReference>
<dbReference type="InterPro" id="IPR006319">
    <property type="entry name" value="PEP_synth"/>
</dbReference>
<evidence type="ECO:0000259" key="16">
    <source>
        <dbReference type="Pfam" id="PF01326"/>
    </source>
</evidence>
<comment type="catalytic activity">
    <reaction evidence="14">
        <text>pyruvate + ATP + H2O = phosphoenolpyruvate + AMP + phosphate + 2 H(+)</text>
        <dbReference type="Rhea" id="RHEA:11364"/>
        <dbReference type="ChEBI" id="CHEBI:15361"/>
        <dbReference type="ChEBI" id="CHEBI:15377"/>
        <dbReference type="ChEBI" id="CHEBI:15378"/>
        <dbReference type="ChEBI" id="CHEBI:30616"/>
        <dbReference type="ChEBI" id="CHEBI:43474"/>
        <dbReference type="ChEBI" id="CHEBI:58702"/>
        <dbReference type="ChEBI" id="CHEBI:456215"/>
        <dbReference type="EC" id="2.7.9.2"/>
    </reaction>
</comment>
<dbReference type="Gene3D" id="3.30.470.20">
    <property type="entry name" value="ATP-grasp fold, B domain"/>
    <property type="match status" value="1"/>
</dbReference>
<evidence type="ECO:0000256" key="5">
    <source>
        <dbReference type="ARBA" id="ARBA00011996"/>
    </source>
</evidence>
<evidence type="ECO:0000256" key="12">
    <source>
        <dbReference type="ARBA" id="ARBA00022842"/>
    </source>
</evidence>
<keyword evidence="10" id="KW-0418">Kinase</keyword>
<evidence type="ECO:0000256" key="1">
    <source>
        <dbReference type="ARBA" id="ARBA00001946"/>
    </source>
</evidence>
<dbReference type="EC" id="2.7.9.2" evidence="5"/>
<proteinExistence type="inferred from homology"/>
<reference evidence="17 18" key="1">
    <citation type="journal article" date="2016" name="Nat. Commun.">
        <title>Thousands of microbial genomes shed light on interconnected biogeochemical processes in an aquifer system.</title>
        <authorList>
            <person name="Anantharaman K."/>
            <person name="Brown C.T."/>
            <person name="Hug L.A."/>
            <person name="Sharon I."/>
            <person name="Castelle C.J."/>
            <person name="Probst A.J."/>
            <person name="Thomas B.C."/>
            <person name="Singh A."/>
            <person name="Wilkins M.J."/>
            <person name="Karaoz U."/>
            <person name="Brodie E.L."/>
            <person name="Williams K.H."/>
            <person name="Hubbard S.S."/>
            <person name="Banfield J.F."/>
        </authorList>
    </citation>
    <scope>NUCLEOTIDE SEQUENCE [LARGE SCALE GENOMIC DNA]</scope>
</reference>
<dbReference type="Gene3D" id="3.50.30.10">
    <property type="entry name" value="Phosphohistidine domain"/>
    <property type="match status" value="1"/>
</dbReference>
<dbReference type="GO" id="GO:0005524">
    <property type="term" value="F:ATP binding"/>
    <property type="evidence" value="ECO:0007669"/>
    <property type="project" value="UniProtKB-KW"/>
</dbReference>
<dbReference type="InterPro" id="IPR002192">
    <property type="entry name" value="PPDK_AMP/ATP-bd"/>
</dbReference>
<keyword evidence="9" id="KW-0547">Nucleotide-binding</keyword>
<dbReference type="Pfam" id="PF00391">
    <property type="entry name" value="PEP-utilizers"/>
    <property type="match status" value="1"/>
</dbReference>
<keyword evidence="11" id="KW-0067">ATP-binding</keyword>
<dbReference type="InterPro" id="IPR013815">
    <property type="entry name" value="ATP_grasp_subdomain_1"/>
</dbReference>
<evidence type="ECO:0000256" key="14">
    <source>
        <dbReference type="ARBA" id="ARBA00047700"/>
    </source>
</evidence>
<comment type="pathway">
    <text evidence="3">Carbohydrate biosynthesis; gluconeogenesis.</text>
</comment>
<protein>
    <recommendedName>
        <fullName evidence="6">Phosphoenolpyruvate synthase</fullName>
        <ecNumber evidence="5">2.7.9.2</ecNumber>
    </recommendedName>
    <alternativeName>
        <fullName evidence="13">Pyruvate, water dikinase</fullName>
    </alternativeName>
</protein>
<keyword evidence="7" id="KW-0808">Transferase</keyword>
<dbReference type="SUPFAM" id="SSF56059">
    <property type="entry name" value="Glutathione synthetase ATP-binding domain-like"/>
    <property type="match status" value="1"/>
</dbReference>
<evidence type="ECO:0000256" key="13">
    <source>
        <dbReference type="ARBA" id="ARBA00033470"/>
    </source>
</evidence>
<keyword evidence="8" id="KW-0479">Metal-binding</keyword>
<dbReference type="Pfam" id="PF01326">
    <property type="entry name" value="PPDK_N"/>
    <property type="match status" value="1"/>
</dbReference>
<evidence type="ECO:0000313" key="17">
    <source>
        <dbReference type="EMBL" id="OGN17693.1"/>
    </source>
</evidence>
<comment type="similarity">
    <text evidence="4">Belongs to the PEP-utilizing enzyme family.</text>
</comment>
<dbReference type="Gene3D" id="3.30.1490.20">
    <property type="entry name" value="ATP-grasp fold, A domain"/>
    <property type="match status" value="1"/>
</dbReference>
<dbReference type="UniPathway" id="UPA00138"/>
<dbReference type="Proteomes" id="UP000178117">
    <property type="component" value="Unassembled WGS sequence"/>
</dbReference>
<dbReference type="STRING" id="1802685.A3C88_01580"/>
<feature type="non-terminal residue" evidence="17">
    <location>
        <position position="1"/>
    </location>
</feature>
<feature type="domain" description="Pyruvate phosphate dikinase AMP/ATP-binding" evidence="16">
    <location>
        <begin position="15"/>
        <end position="323"/>
    </location>
</feature>
<dbReference type="SUPFAM" id="SSF52009">
    <property type="entry name" value="Phosphohistidine domain"/>
    <property type="match status" value="1"/>
</dbReference>
<dbReference type="PANTHER" id="PTHR43030:SF1">
    <property type="entry name" value="PHOSPHOENOLPYRUVATE SYNTHASE"/>
    <property type="match status" value="1"/>
</dbReference>
<evidence type="ECO:0000256" key="3">
    <source>
        <dbReference type="ARBA" id="ARBA00004742"/>
    </source>
</evidence>
<dbReference type="InterPro" id="IPR008279">
    <property type="entry name" value="PEP-util_enz_mobile_dom"/>
</dbReference>
<dbReference type="PANTHER" id="PTHR43030">
    <property type="entry name" value="PHOSPHOENOLPYRUVATE SYNTHASE"/>
    <property type="match status" value="1"/>
</dbReference>
<dbReference type="AlphaFoldDB" id="A0A1F8FWZ9"/>
<comment type="function">
    <text evidence="2">Catalyzes the phosphorylation of pyruvate to phosphoenolpyruvate.</text>
</comment>
<evidence type="ECO:0000313" key="18">
    <source>
        <dbReference type="Proteomes" id="UP000178117"/>
    </source>
</evidence>
<evidence type="ECO:0000256" key="10">
    <source>
        <dbReference type="ARBA" id="ARBA00022777"/>
    </source>
</evidence>
<evidence type="ECO:0000256" key="11">
    <source>
        <dbReference type="ARBA" id="ARBA00022840"/>
    </source>
</evidence>
<dbReference type="GO" id="GO:0046872">
    <property type="term" value="F:metal ion binding"/>
    <property type="evidence" value="ECO:0007669"/>
    <property type="project" value="UniProtKB-KW"/>
</dbReference>
<evidence type="ECO:0000256" key="9">
    <source>
        <dbReference type="ARBA" id="ARBA00022741"/>
    </source>
</evidence>
<evidence type="ECO:0000256" key="7">
    <source>
        <dbReference type="ARBA" id="ARBA00022679"/>
    </source>
</evidence>
<dbReference type="EMBL" id="MGJZ01000006">
    <property type="protein sequence ID" value="OGN17693.1"/>
    <property type="molecule type" value="Genomic_DNA"/>
</dbReference>
<evidence type="ECO:0000256" key="8">
    <source>
        <dbReference type="ARBA" id="ARBA00022723"/>
    </source>
</evidence>
<name>A0A1F8FWZ9_9BACT</name>
<comment type="caution">
    <text evidence="17">The sequence shown here is derived from an EMBL/GenBank/DDBJ whole genome shotgun (WGS) entry which is preliminary data.</text>
</comment>
<accession>A0A1F8FWZ9</accession>
<dbReference type="InterPro" id="IPR036637">
    <property type="entry name" value="Phosphohistidine_dom_sf"/>
</dbReference>
<dbReference type="GO" id="GO:0006094">
    <property type="term" value="P:gluconeogenesis"/>
    <property type="evidence" value="ECO:0007669"/>
    <property type="project" value="UniProtKB-UniPathway"/>
</dbReference>
<evidence type="ECO:0000256" key="4">
    <source>
        <dbReference type="ARBA" id="ARBA00007837"/>
    </source>
</evidence>
<comment type="cofactor">
    <cofactor evidence="1">
        <name>Mg(2+)</name>
        <dbReference type="ChEBI" id="CHEBI:18420"/>
    </cofactor>
</comment>
<organism evidence="17 18">
    <name type="scientific">Candidatus Yanofskybacteria bacterium RIFCSPHIGHO2_02_FULL_50_12</name>
    <dbReference type="NCBI Taxonomy" id="1802685"/>
    <lineage>
        <taxon>Bacteria</taxon>
        <taxon>Candidatus Yanofskyibacteriota</taxon>
    </lineage>
</organism>
<evidence type="ECO:0000256" key="2">
    <source>
        <dbReference type="ARBA" id="ARBA00002988"/>
    </source>
</evidence>
<evidence type="ECO:0000259" key="15">
    <source>
        <dbReference type="Pfam" id="PF00391"/>
    </source>
</evidence>
<keyword evidence="12" id="KW-0460">Magnesium</keyword>
<gene>
    <name evidence="17" type="ORF">A3C88_01580</name>
</gene>
<evidence type="ECO:0000256" key="6">
    <source>
        <dbReference type="ARBA" id="ARBA00021623"/>
    </source>
</evidence>
<sequence length="779" mass="88485">EFLRDIKNLDKNDVSLAGGKGASLGEMTKTGIPVPPGFVILASAFEKFLEETDLNIEIDSILDSVNHKEMHTVEGASEKIKALILQAEMPRDIAIEIQKFFKNLNSKYVAVRSSATAEDSVSAAWAGQLESYLNTTEGELLENVKKCWTSLFTPRAIFYRFEKKLHKQKISVAVVVQKMIESEKSGIAFSVHPVTQDRNQLIIEAGFGLGEAIVSGQITPDSYVVEKQPQQIIDKNVQIQTKGLYRAENGGNEWCSIPKTKGGGQVLSDDEILELSELIQKIENHYNFPCDIEWAFDKNFFIVQSRPITTLKKRNQYSPSKEDKNLFGYWDEYNPRVVLPLEYDLYMKDAWQASLDMFDFGNGVPHIQDVVVFDNHVPIQIDPSRYERKFTAEKSDIDLQQEVEKWRKTTKNFREKLGNISKLSKEELLLYLQKIQDIYSKMVRTRMLNMNSWIDVEGKTKDLFEKYNLPFNEEKLIAGIEHETARMNLALNNLAKLYGQPAFDNAFENFIEEFAHFEAEGVSVEESRKTILRYVEELAKSANSSDKFGKRKQEFEKYKSNLLDKIQDSGVRKEIVEVVEKYRKAIKLREDSKTLQDLPRPLIKKIVDEIGERLISEKVLSNTPDVWLLTLDEMKEGNFNKGDVGVRKKIVEEKLEKSWLPDWFREKGSPVKGNILEGVVGSSGVVSGTVKIISGPKEFDRVKKGDIIVAHSTNPLWTQLFGLIAGIIVEHGTILSHAAITAREYEIPCVVSVNNATKIIKEGQKVEVDGNDGVVRVLK</sequence>